<gene>
    <name evidence="2" type="ORF">LMTR13_16415</name>
</gene>
<sequence length="82" mass="9622">MRKFLYVLAALATVAIAAPTAASAGGFGVYVGGDRDYYGHRYYDGPRFGFYERDRGLRRGWYHRNYNYGDRDVVIRRHYWDD</sequence>
<dbReference type="AlphaFoldDB" id="A0A1B1UFH3"/>
<dbReference type="OrthoDB" id="8250799at2"/>
<organism evidence="2 3">
    <name type="scientific">Bradyrhizobium icense</name>
    <dbReference type="NCBI Taxonomy" id="1274631"/>
    <lineage>
        <taxon>Bacteria</taxon>
        <taxon>Pseudomonadati</taxon>
        <taxon>Pseudomonadota</taxon>
        <taxon>Alphaproteobacteria</taxon>
        <taxon>Hyphomicrobiales</taxon>
        <taxon>Nitrobacteraceae</taxon>
        <taxon>Bradyrhizobium</taxon>
    </lineage>
</organism>
<evidence type="ECO:0000313" key="2">
    <source>
        <dbReference type="EMBL" id="ANW01517.1"/>
    </source>
</evidence>
<proteinExistence type="predicted"/>
<protein>
    <recommendedName>
        <fullName evidence="4">Sulfur globule protein</fullName>
    </recommendedName>
</protein>
<name>A0A1B1UFH3_9BRAD</name>
<keyword evidence="3" id="KW-1185">Reference proteome</keyword>
<dbReference type="Proteomes" id="UP000092839">
    <property type="component" value="Chromosome"/>
</dbReference>
<keyword evidence="1" id="KW-0732">Signal</keyword>
<accession>A0A1B1UFH3</accession>
<evidence type="ECO:0000313" key="3">
    <source>
        <dbReference type="Proteomes" id="UP000092839"/>
    </source>
</evidence>
<reference evidence="2 3" key="1">
    <citation type="submission" date="2016-07" db="EMBL/GenBank/DDBJ databases">
        <title>Complete genome sequence of Bradyrhizobium icense LMTR 13T, a potential inoculant strain isolated from lima bean (Phaseolus lunatus) in Peru.</title>
        <authorList>
            <person name="Ormeno-Orrillo E."/>
            <person name="Duran D."/>
            <person name="Rogel M.A."/>
            <person name="Rey L."/>
            <person name="Imperial J."/>
            <person name="Ruiz-Argueso T."/>
            <person name="Martinez-Romero E."/>
        </authorList>
    </citation>
    <scope>NUCLEOTIDE SEQUENCE [LARGE SCALE GENOMIC DNA]</scope>
    <source>
        <strain evidence="2 3">LMTR 13</strain>
    </source>
</reference>
<dbReference type="RefSeq" id="WP_065728769.1">
    <property type="nucleotide sequence ID" value="NZ_CP016428.1"/>
</dbReference>
<evidence type="ECO:0000256" key="1">
    <source>
        <dbReference type="SAM" id="SignalP"/>
    </source>
</evidence>
<dbReference type="EMBL" id="CP016428">
    <property type="protein sequence ID" value="ANW01517.1"/>
    <property type="molecule type" value="Genomic_DNA"/>
</dbReference>
<feature type="chain" id="PRO_5008530471" description="Sulfur globule protein" evidence="1">
    <location>
        <begin position="25"/>
        <end position="82"/>
    </location>
</feature>
<evidence type="ECO:0008006" key="4">
    <source>
        <dbReference type="Google" id="ProtNLM"/>
    </source>
</evidence>
<dbReference type="KEGG" id="bic:LMTR13_16415"/>
<feature type="signal peptide" evidence="1">
    <location>
        <begin position="1"/>
        <end position="24"/>
    </location>
</feature>